<dbReference type="Proteomes" id="UP000014969">
    <property type="component" value="Unassembled WGS sequence"/>
</dbReference>
<dbReference type="GO" id="GO:0003700">
    <property type="term" value="F:DNA-binding transcription factor activity"/>
    <property type="evidence" value="ECO:0007669"/>
    <property type="project" value="TreeGrafter"/>
</dbReference>
<evidence type="ECO:0000313" key="7">
    <source>
        <dbReference type="Proteomes" id="UP000014969"/>
    </source>
</evidence>
<dbReference type="PRINTS" id="PR00455">
    <property type="entry name" value="HTHTETR"/>
</dbReference>
<dbReference type="InterPro" id="IPR050109">
    <property type="entry name" value="HTH-type_TetR-like_transc_reg"/>
</dbReference>
<dbReference type="Gene3D" id="1.10.357.10">
    <property type="entry name" value="Tetracycline Repressor, domain 2"/>
    <property type="match status" value="1"/>
</dbReference>
<name>A0A829I070_9MYCO</name>
<comment type="caution">
    <text evidence="6">The sequence shown here is derived from an EMBL/GenBank/DDBJ whole genome shotgun (WGS) entry which is preliminary data.</text>
</comment>
<dbReference type="GO" id="GO:0000976">
    <property type="term" value="F:transcription cis-regulatory region binding"/>
    <property type="evidence" value="ECO:0007669"/>
    <property type="project" value="TreeGrafter"/>
</dbReference>
<dbReference type="InterPro" id="IPR009057">
    <property type="entry name" value="Homeodomain-like_sf"/>
</dbReference>
<evidence type="ECO:0000259" key="5">
    <source>
        <dbReference type="PROSITE" id="PS50977"/>
    </source>
</evidence>
<dbReference type="PANTHER" id="PTHR30055">
    <property type="entry name" value="HTH-TYPE TRANSCRIPTIONAL REGULATOR RUTR"/>
    <property type="match status" value="1"/>
</dbReference>
<keyword evidence="2 4" id="KW-0238">DNA-binding</keyword>
<feature type="domain" description="HTH tetR-type" evidence="5">
    <location>
        <begin position="36"/>
        <end position="96"/>
    </location>
</feature>
<dbReference type="Pfam" id="PF00440">
    <property type="entry name" value="TetR_N"/>
    <property type="match status" value="1"/>
</dbReference>
<dbReference type="SUPFAM" id="SSF46689">
    <property type="entry name" value="Homeodomain-like"/>
    <property type="match status" value="1"/>
</dbReference>
<gene>
    <name evidence="6" type="ORF">J108_00760</name>
</gene>
<organism evidence="6 7">
    <name type="scientific">Mycobacteroides abscessus subsp. bolletii CRM-0020</name>
    <dbReference type="NCBI Taxonomy" id="1306401"/>
    <lineage>
        <taxon>Bacteria</taxon>
        <taxon>Bacillati</taxon>
        <taxon>Actinomycetota</taxon>
        <taxon>Actinomycetes</taxon>
        <taxon>Mycobacteriales</taxon>
        <taxon>Mycobacteriaceae</taxon>
        <taxon>Mycobacteroides</taxon>
        <taxon>Mycobacteroides abscessus</taxon>
    </lineage>
</organism>
<dbReference type="InterPro" id="IPR001647">
    <property type="entry name" value="HTH_TetR"/>
</dbReference>
<feature type="DNA-binding region" description="H-T-H motif" evidence="4">
    <location>
        <begin position="59"/>
        <end position="78"/>
    </location>
</feature>
<dbReference type="PANTHER" id="PTHR30055:SF234">
    <property type="entry name" value="HTH-TYPE TRANSCRIPTIONAL REGULATOR BETI"/>
    <property type="match status" value="1"/>
</dbReference>
<keyword evidence="3" id="KW-0804">Transcription</keyword>
<dbReference type="PROSITE" id="PS50977">
    <property type="entry name" value="HTH_TETR_2"/>
    <property type="match status" value="1"/>
</dbReference>
<accession>A0A829I070</accession>
<evidence type="ECO:0000313" key="6">
    <source>
        <dbReference type="EMBL" id="EPQ25504.1"/>
    </source>
</evidence>
<evidence type="ECO:0000256" key="1">
    <source>
        <dbReference type="ARBA" id="ARBA00023015"/>
    </source>
</evidence>
<reference evidence="6 7" key="1">
    <citation type="journal article" date="2013" name="Genome Announc.">
        <title>Genome Sequence of an Epidemic Isolate of Mycobacterium abscessus subsp. bolletii from Rio de Janeiro, Brazil.</title>
        <authorList>
            <person name="Davidson R.M."/>
            <person name="Reynolds P.R."/>
            <person name="Farias-Hesson E."/>
            <person name="Duarte R.S."/>
            <person name="Jackson M."/>
            <person name="Strong M."/>
        </authorList>
    </citation>
    <scope>NUCLEOTIDE SEQUENCE [LARGE SCALE GENOMIC DNA]</scope>
    <source>
        <strain evidence="6 7">CRM-0020</strain>
    </source>
</reference>
<evidence type="ECO:0000256" key="2">
    <source>
        <dbReference type="ARBA" id="ARBA00023125"/>
    </source>
</evidence>
<proteinExistence type="predicted"/>
<evidence type="ECO:0000256" key="4">
    <source>
        <dbReference type="PROSITE-ProRule" id="PRU00335"/>
    </source>
</evidence>
<dbReference type="AlphaFoldDB" id="A0A829I070"/>
<keyword evidence="1" id="KW-0805">Transcription regulation</keyword>
<evidence type="ECO:0000256" key="3">
    <source>
        <dbReference type="ARBA" id="ARBA00023163"/>
    </source>
</evidence>
<dbReference type="EMBL" id="ATFQ01000002">
    <property type="protein sequence ID" value="EPQ25504.1"/>
    <property type="molecule type" value="Genomic_DNA"/>
</dbReference>
<sequence length="231" mass="24795">MAIYEGGQPTRRSCCEIEEVSVSGQRQRVSRAESQQRTREELLDAAEELFLANGLGGTTVTKIAEAAGRTVGAIYSNFSSKENLCAEVLLRCYMRTFSEVAGRLIQSASSVDEQITELAQWSASLGGDEGLVALAAEYALAIHKDQVQLAVSQGHIEMGRGLLAAVLANALPDDVSDDDRDAALTAVLATAVGLALGRTLGTIDEQQYVVLLTRTLRLWIADLRRSAHISS</sequence>
<protein>
    <submittedName>
        <fullName evidence="6">TetR family transcriptional regulator</fullName>
    </submittedName>
</protein>